<evidence type="ECO:0000313" key="2">
    <source>
        <dbReference type="Proteomes" id="UP001060085"/>
    </source>
</evidence>
<accession>A0ACC0BAQ5</accession>
<reference evidence="2" key="1">
    <citation type="journal article" date="2023" name="Nat. Plants">
        <title>Single-cell RNA sequencing provides a high-resolution roadmap for understanding the multicellular compartmentation of specialized metabolism.</title>
        <authorList>
            <person name="Sun S."/>
            <person name="Shen X."/>
            <person name="Li Y."/>
            <person name="Li Y."/>
            <person name="Wang S."/>
            <person name="Li R."/>
            <person name="Zhang H."/>
            <person name="Shen G."/>
            <person name="Guo B."/>
            <person name="Wei J."/>
            <person name="Xu J."/>
            <person name="St-Pierre B."/>
            <person name="Chen S."/>
            <person name="Sun C."/>
        </authorList>
    </citation>
    <scope>NUCLEOTIDE SEQUENCE [LARGE SCALE GENOMIC DNA]</scope>
</reference>
<keyword evidence="2" id="KW-1185">Reference proteome</keyword>
<gene>
    <name evidence="1" type="ORF">M9H77_19476</name>
</gene>
<comment type="caution">
    <text evidence="1">The sequence shown here is derived from an EMBL/GenBank/DDBJ whole genome shotgun (WGS) entry which is preliminary data.</text>
</comment>
<protein>
    <submittedName>
        <fullName evidence="1">Uncharacterized protein</fullName>
    </submittedName>
</protein>
<proteinExistence type="predicted"/>
<sequence>MSIRFKFRSSVNYDTVDIDGRSSISVAELRAKIIRYKKLNVCHDFDLVFSDAASGQEFDDHKIQIPSGSSVIIKRVPAGRAPSALDAVVNFGANDSHAFNPVSNQEDAYRFDALKADLRSDPEDIVPGFAPEFDKNRCGSSGKENVAGPRCEGPRLGSNGANPDVIRGCNLSRHKEKIEEKMKVEKLAAPDSAPAEIIGLPSELKCSLCNTYFKEAVMIPCCQHSFCNECIRLVLIQRGRCPKCSSGTCRVDDLLPNLSLRRAIEHFLASHMSKDSSEKDLCKYAPDGESRIQGEDDFCAANIVQRGPEPPHSPSVAGRGSNIVMPEPFHSSVIRRNASFGAPVYAVTNLTSGRNMSTPTIHEVKDIHGERGLYARNADGQHGPKDVDPTADCQGENNPLNLPQANALDEAYSTGKRKRGFWETEGGERNFAAAGWPNKVNRNCYMCGSPNHLIRYCPASSGPHSMLQTGRCMLQGGFPGYASFYLNAAVYPPARPFPNIYTSPGMMSFNASTIPVMRCGAPPHVPSAYGALPSPGGIMRMGTMAPPVVNKAAHLLSHLENLMPLHCEKTRKLPNENLHRGQNCLEEDDINKHYRCQEPEKPREYKTRKDREASESHSGDSFAQRSYKHQHREHSDSDAYSVDAKTEKKSHSSGAGKNQKPYIERADSGMPNMPNNGKKSNEVRHKHHDRSSRRHHERTERSHSNSSHGRHHQSERDDVRCRVESDVGSSRRKRSRHSDSGLKPSSSADKRKPHQGRDSGYESRHRRQTTKHNGEDLCDDRWQMIDGLDEERRGEYGHHKRKRIH</sequence>
<dbReference type="EMBL" id="CM044704">
    <property type="protein sequence ID" value="KAI5669623.1"/>
    <property type="molecule type" value="Genomic_DNA"/>
</dbReference>
<dbReference type="Proteomes" id="UP001060085">
    <property type="component" value="Linkage Group LG04"/>
</dbReference>
<evidence type="ECO:0000313" key="1">
    <source>
        <dbReference type="EMBL" id="KAI5669623.1"/>
    </source>
</evidence>
<name>A0ACC0BAQ5_CATRO</name>
<organism evidence="1 2">
    <name type="scientific">Catharanthus roseus</name>
    <name type="common">Madagascar periwinkle</name>
    <name type="synonym">Vinca rosea</name>
    <dbReference type="NCBI Taxonomy" id="4058"/>
    <lineage>
        <taxon>Eukaryota</taxon>
        <taxon>Viridiplantae</taxon>
        <taxon>Streptophyta</taxon>
        <taxon>Embryophyta</taxon>
        <taxon>Tracheophyta</taxon>
        <taxon>Spermatophyta</taxon>
        <taxon>Magnoliopsida</taxon>
        <taxon>eudicotyledons</taxon>
        <taxon>Gunneridae</taxon>
        <taxon>Pentapetalae</taxon>
        <taxon>asterids</taxon>
        <taxon>lamiids</taxon>
        <taxon>Gentianales</taxon>
        <taxon>Apocynaceae</taxon>
        <taxon>Rauvolfioideae</taxon>
        <taxon>Vinceae</taxon>
        <taxon>Catharanthinae</taxon>
        <taxon>Catharanthus</taxon>
    </lineage>
</organism>